<sequence>MLELLEWSQSLLVGTDPNRWQSIGLESTSVRDGSDFYWDDFISRSASSGPGRVSQERTSSWPRRLGLGFNWSRFLRLAKTHLVSVSAEMFYLMNIEGAKKFLHRKLLKGYISLLSRGYSLSLAKTPLLLGPIGLRCKSNGSGPSGRPGAFPYSTWVSCILFAGSHSSWSFGSFNPGGSSTQGDETQHSTTPVVEEEFPFTILFREAQESDSEGLPSWIDPGVSEVNSVYKSLDSLVGMDDAICCRGPWSVEVLPCRSDEIVCEWAAETEEPFFYLYETMFTKLGI</sequence>
<organism evidence="1 2">
    <name type="scientific">Mucuna pruriens</name>
    <name type="common">Velvet bean</name>
    <name type="synonym">Dolichos pruriens</name>
    <dbReference type="NCBI Taxonomy" id="157652"/>
    <lineage>
        <taxon>Eukaryota</taxon>
        <taxon>Viridiplantae</taxon>
        <taxon>Streptophyta</taxon>
        <taxon>Embryophyta</taxon>
        <taxon>Tracheophyta</taxon>
        <taxon>Spermatophyta</taxon>
        <taxon>Magnoliopsida</taxon>
        <taxon>eudicotyledons</taxon>
        <taxon>Gunneridae</taxon>
        <taxon>Pentapetalae</taxon>
        <taxon>rosids</taxon>
        <taxon>fabids</taxon>
        <taxon>Fabales</taxon>
        <taxon>Fabaceae</taxon>
        <taxon>Papilionoideae</taxon>
        <taxon>50 kb inversion clade</taxon>
        <taxon>NPAAA clade</taxon>
        <taxon>indigoferoid/millettioid clade</taxon>
        <taxon>Phaseoleae</taxon>
        <taxon>Mucuna</taxon>
    </lineage>
</organism>
<protein>
    <submittedName>
        <fullName evidence="1">Uncharacterized protein</fullName>
    </submittedName>
</protein>
<comment type="caution">
    <text evidence="1">The sequence shown here is derived from an EMBL/GenBank/DDBJ whole genome shotgun (WGS) entry which is preliminary data.</text>
</comment>
<accession>A0A371GLS3</accession>
<dbReference type="EMBL" id="QJKJ01005114">
    <property type="protein sequence ID" value="RDX91476.1"/>
    <property type="molecule type" value="Genomic_DNA"/>
</dbReference>
<reference evidence="1" key="1">
    <citation type="submission" date="2018-05" db="EMBL/GenBank/DDBJ databases">
        <title>Draft genome of Mucuna pruriens seed.</title>
        <authorList>
            <person name="Nnadi N.E."/>
            <person name="Vos R."/>
            <person name="Hasami M.H."/>
            <person name="Devisetty U.K."/>
            <person name="Aguiy J.C."/>
        </authorList>
    </citation>
    <scope>NUCLEOTIDE SEQUENCE [LARGE SCALE GENOMIC DNA]</scope>
    <source>
        <strain evidence="1">JCA_2017</strain>
    </source>
</reference>
<feature type="non-terminal residue" evidence="1">
    <location>
        <position position="1"/>
    </location>
</feature>
<gene>
    <name evidence="1" type="ORF">CR513_26541</name>
</gene>
<dbReference type="Proteomes" id="UP000257109">
    <property type="component" value="Unassembled WGS sequence"/>
</dbReference>
<proteinExistence type="predicted"/>
<dbReference type="AlphaFoldDB" id="A0A371GLS3"/>
<name>A0A371GLS3_MUCPR</name>
<evidence type="ECO:0000313" key="1">
    <source>
        <dbReference type="EMBL" id="RDX91476.1"/>
    </source>
</evidence>
<keyword evidence="2" id="KW-1185">Reference proteome</keyword>
<evidence type="ECO:0000313" key="2">
    <source>
        <dbReference type="Proteomes" id="UP000257109"/>
    </source>
</evidence>